<dbReference type="Gene3D" id="3.30.460.40">
    <property type="match status" value="1"/>
</dbReference>
<reference evidence="1 2" key="1">
    <citation type="journal article" date="2009" name="Stand. Genomic Sci.">
        <title>Complete genome sequence of Slackia heliotrinireducens type strain (RHS 1).</title>
        <authorList>
            <person name="Pukall R."/>
            <person name="Lapidus A."/>
            <person name="Nolan M."/>
            <person name="Copeland A."/>
            <person name="Glavina Del Rio T."/>
            <person name="Lucas S."/>
            <person name="Chen F."/>
            <person name="Tice H."/>
            <person name="Cheng J.F."/>
            <person name="Chertkov O."/>
            <person name="Bruce D."/>
            <person name="Goodwin L."/>
            <person name="Kuske C."/>
            <person name="Brettin T."/>
            <person name="Detter J.C."/>
            <person name="Han C."/>
            <person name="Pitluck S."/>
            <person name="Pati A."/>
            <person name="Mavrommatis K."/>
            <person name="Ivanova N."/>
            <person name="Ovchinnikova G."/>
            <person name="Chen A."/>
            <person name="Palaniappan K."/>
            <person name="Schneider S."/>
            <person name="Rohde M."/>
            <person name="Chain P."/>
            <person name="D'haeseleer P."/>
            <person name="Goker M."/>
            <person name="Bristow J."/>
            <person name="Eisen J.A."/>
            <person name="Markowitz V."/>
            <person name="Kyrpides N.C."/>
            <person name="Klenk H.P."/>
            <person name="Hugenholtz P."/>
        </authorList>
    </citation>
    <scope>NUCLEOTIDE SEQUENCE [LARGE SCALE GENOMIC DNA]</scope>
    <source>
        <strain evidence="2">ATCC 29202 / DSM 20476 / NCTC 11029 / RHS 1</strain>
    </source>
</reference>
<dbReference type="eggNOG" id="COG0617">
    <property type="taxonomic scope" value="Bacteria"/>
</dbReference>
<dbReference type="STRING" id="471855.Shel_02730"/>
<dbReference type="HOGENOM" id="CLU_112803_0_0_11"/>
<dbReference type="EMBL" id="CP001684">
    <property type="protein sequence ID" value="ACV21341.1"/>
    <property type="molecule type" value="Genomic_DNA"/>
</dbReference>
<protein>
    <submittedName>
        <fullName evidence="1">Aminoglycoside-2''-adenylyltransferase</fullName>
    </submittedName>
</protein>
<keyword evidence="2" id="KW-1185">Reference proteome</keyword>
<keyword evidence="1" id="KW-0548">Nucleotidyltransferase</keyword>
<dbReference type="KEGG" id="shi:Shel_02730"/>
<sequence>MITENDAREVIRLAADAGIAVWLDGGWGIDALMGRQTRPHNDIDIFVQRKDADRLVDLLVAKGFAERLMPYTLADHTTWEDKGGRTVDLHVFDFADDGRIVFLGESYPGEVFSGKGTIGDMPVDCIEPASQLMFHLGYDHDENDLHDVLLLCQKYGFDVPDEYLG</sequence>
<dbReference type="InterPro" id="IPR019646">
    <property type="entry name" value="Aminoglyc_AdlTrfase"/>
</dbReference>
<keyword evidence="1" id="KW-0808">Transferase</keyword>
<evidence type="ECO:0000313" key="2">
    <source>
        <dbReference type="Proteomes" id="UP000002026"/>
    </source>
</evidence>
<evidence type="ECO:0000313" key="1">
    <source>
        <dbReference type="EMBL" id="ACV21341.1"/>
    </source>
</evidence>
<dbReference type="RefSeq" id="WP_012797451.1">
    <property type="nucleotide sequence ID" value="NC_013165.1"/>
</dbReference>
<dbReference type="AlphaFoldDB" id="C7N235"/>
<organism evidence="1 2">
    <name type="scientific">Slackia heliotrinireducens (strain ATCC 29202 / DSM 20476 / NCTC 11029 / RHS 1)</name>
    <name type="common">Peptococcus heliotrinreducens</name>
    <dbReference type="NCBI Taxonomy" id="471855"/>
    <lineage>
        <taxon>Bacteria</taxon>
        <taxon>Bacillati</taxon>
        <taxon>Actinomycetota</taxon>
        <taxon>Coriobacteriia</taxon>
        <taxon>Eggerthellales</taxon>
        <taxon>Eggerthellaceae</taxon>
        <taxon>Slackia</taxon>
    </lineage>
</organism>
<accession>C7N235</accession>
<proteinExistence type="predicted"/>
<name>C7N235_SLAHD</name>
<dbReference type="Proteomes" id="UP000002026">
    <property type="component" value="Chromosome"/>
</dbReference>
<dbReference type="GO" id="GO:0016779">
    <property type="term" value="F:nucleotidyltransferase activity"/>
    <property type="evidence" value="ECO:0007669"/>
    <property type="project" value="UniProtKB-KW"/>
</dbReference>
<gene>
    <name evidence="1" type="ordered locus">Shel_02730</name>
</gene>
<dbReference type="Pfam" id="PF10706">
    <property type="entry name" value="Aminoglyc_resit"/>
    <property type="match status" value="1"/>
</dbReference>